<gene>
    <name evidence="3" type="ORF">PCOR1329_LOCUS23651</name>
</gene>
<dbReference type="PANTHER" id="PTHR46573">
    <property type="entry name" value="WD REPEAT, SAM AND U-BOX DOMAIN-CONTAINING PROTEIN 1"/>
    <property type="match status" value="1"/>
</dbReference>
<organism evidence="3 4">
    <name type="scientific">Prorocentrum cordatum</name>
    <dbReference type="NCBI Taxonomy" id="2364126"/>
    <lineage>
        <taxon>Eukaryota</taxon>
        <taxon>Sar</taxon>
        <taxon>Alveolata</taxon>
        <taxon>Dinophyceae</taxon>
        <taxon>Prorocentrales</taxon>
        <taxon>Prorocentraceae</taxon>
        <taxon>Prorocentrum</taxon>
    </lineage>
</organism>
<feature type="region of interest" description="Disordered" evidence="1">
    <location>
        <begin position="1"/>
        <end position="103"/>
    </location>
</feature>
<feature type="domain" description="U-box" evidence="2">
    <location>
        <begin position="130"/>
        <end position="203"/>
    </location>
</feature>
<feature type="compositionally biased region" description="Low complexity" evidence="1">
    <location>
        <begin position="54"/>
        <end position="73"/>
    </location>
</feature>
<dbReference type="SMART" id="SM00504">
    <property type="entry name" value="Ubox"/>
    <property type="match status" value="1"/>
</dbReference>
<dbReference type="PANTHER" id="PTHR46573:SF1">
    <property type="entry name" value="WD REPEAT, SAM AND U-BOX DOMAIN-CONTAINING PROTEIN 1"/>
    <property type="match status" value="1"/>
</dbReference>
<evidence type="ECO:0000256" key="1">
    <source>
        <dbReference type="SAM" id="MobiDB-lite"/>
    </source>
</evidence>
<evidence type="ECO:0000313" key="3">
    <source>
        <dbReference type="EMBL" id="CAK0822700.1"/>
    </source>
</evidence>
<dbReference type="InterPro" id="IPR052085">
    <property type="entry name" value="WD-SAM-U-box"/>
</dbReference>
<comment type="caution">
    <text evidence="3">The sequence shown here is derived from an EMBL/GenBank/DDBJ whole genome shotgun (WGS) entry which is preliminary data.</text>
</comment>
<proteinExistence type="predicted"/>
<dbReference type="InterPro" id="IPR013083">
    <property type="entry name" value="Znf_RING/FYVE/PHD"/>
</dbReference>
<dbReference type="SUPFAM" id="SSF57850">
    <property type="entry name" value="RING/U-box"/>
    <property type="match status" value="1"/>
</dbReference>
<dbReference type="Gene3D" id="3.30.40.10">
    <property type="entry name" value="Zinc/RING finger domain, C3HC4 (zinc finger)"/>
    <property type="match status" value="1"/>
</dbReference>
<keyword evidence="4" id="KW-1185">Reference proteome</keyword>
<reference evidence="3" key="1">
    <citation type="submission" date="2023-10" db="EMBL/GenBank/DDBJ databases">
        <authorList>
            <person name="Chen Y."/>
            <person name="Shah S."/>
            <person name="Dougan E. K."/>
            <person name="Thang M."/>
            <person name="Chan C."/>
        </authorList>
    </citation>
    <scope>NUCLEOTIDE SEQUENCE [LARGE SCALE GENOMIC DNA]</scope>
</reference>
<dbReference type="CDD" id="cd16655">
    <property type="entry name" value="RING-Ubox_WDSUB1-like"/>
    <property type="match status" value="1"/>
</dbReference>
<dbReference type="EMBL" id="CAUYUJ010008038">
    <property type="protein sequence ID" value="CAK0822700.1"/>
    <property type="molecule type" value="Genomic_DNA"/>
</dbReference>
<sequence length="242" mass="24932">AGPGGRQGGPRAPPGAGHGGMPPRSSSALGGGTLARVPLAPREPALAAHGKSLRPASRQGARAPRPASRQSRGGWRAGEALPDARAGSAGGARPGLLPRPFLQDVPSLGRAARAGGEPGAPVATPAITPDVPHEFLCPISQEIMRDAVSTCDGHTYERRSIEEWLEERTTSPVTGLPLANNGLIPNHNLRKLIRDSGLLPAPDPCAALASLGWLSGGAGSVRFRREVCWELVVPRDAATCLA</sequence>
<evidence type="ECO:0000313" key="4">
    <source>
        <dbReference type="Proteomes" id="UP001189429"/>
    </source>
</evidence>
<feature type="non-terminal residue" evidence="3">
    <location>
        <position position="1"/>
    </location>
</feature>
<name>A0ABN9RUD4_9DINO</name>
<dbReference type="InterPro" id="IPR003613">
    <property type="entry name" value="Ubox_domain"/>
</dbReference>
<dbReference type="Pfam" id="PF04564">
    <property type="entry name" value="U-box"/>
    <property type="match status" value="1"/>
</dbReference>
<dbReference type="PROSITE" id="PS51698">
    <property type="entry name" value="U_BOX"/>
    <property type="match status" value="1"/>
</dbReference>
<evidence type="ECO:0000259" key="2">
    <source>
        <dbReference type="PROSITE" id="PS51698"/>
    </source>
</evidence>
<protein>
    <recommendedName>
        <fullName evidence="2">U-box domain-containing protein</fullName>
    </recommendedName>
</protein>
<dbReference type="Proteomes" id="UP001189429">
    <property type="component" value="Unassembled WGS sequence"/>
</dbReference>
<accession>A0ABN9RUD4</accession>